<dbReference type="EMBL" id="BAMD01000014">
    <property type="protein sequence ID" value="GAF02849.1"/>
    <property type="molecule type" value="Genomic_DNA"/>
</dbReference>
<dbReference type="RefSeq" id="WP_027473536.1">
    <property type="nucleotide sequence ID" value="NZ_BAMD01000014.1"/>
</dbReference>
<feature type="domain" description="DUF2061" evidence="1">
    <location>
        <begin position="9"/>
        <end position="60"/>
    </location>
</feature>
<evidence type="ECO:0000313" key="3">
    <source>
        <dbReference type="Proteomes" id="UP000019402"/>
    </source>
</evidence>
<dbReference type="InterPro" id="IPR018638">
    <property type="entry name" value="DUF2061_membrane"/>
</dbReference>
<keyword evidence="3" id="KW-1185">Reference proteome</keyword>
<accession>W7YKG6</accession>
<protein>
    <recommendedName>
        <fullName evidence="1">DUF2061 domain-containing protein</fullName>
    </recommendedName>
</protein>
<dbReference type="AlphaFoldDB" id="W7YKG6"/>
<gene>
    <name evidence="2" type="ORF">JCM21142_41494</name>
</gene>
<evidence type="ECO:0000259" key="1">
    <source>
        <dbReference type="Pfam" id="PF09834"/>
    </source>
</evidence>
<sequence>MEEKRYRTLIKTISWRITGTIDTFLVAYLITGKIGMAASIGGVEVFTKLFLYYWHERAWNKINYGKTKPKEPEYFI</sequence>
<proteinExistence type="predicted"/>
<dbReference type="STRING" id="869213.GCA_000517085_04280"/>
<dbReference type="Pfam" id="PF09834">
    <property type="entry name" value="DUF2061"/>
    <property type="match status" value="1"/>
</dbReference>
<comment type="caution">
    <text evidence="2">The sequence shown here is derived from an EMBL/GenBank/DDBJ whole genome shotgun (WGS) entry which is preliminary data.</text>
</comment>
<evidence type="ECO:0000313" key="2">
    <source>
        <dbReference type="EMBL" id="GAF02849.1"/>
    </source>
</evidence>
<reference evidence="2 3" key="1">
    <citation type="journal article" date="2014" name="Genome Announc.">
        <title>Draft Genome Sequence of Cytophaga fermentans JCM 21142T, a Facultative Anaerobe Isolated from Marine Mud.</title>
        <authorList>
            <person name="Starns D."/>
            <person name="Oshima K."/>
            <person name="Suda W."/>
            <person name="Iino T."/>
            <person name="Yuki M."/>
            <person name="Inoue J."/>
            <person name="Kitamura K."/>
            <person name="Iida T."/>
            <person name="Darby A."/>
            <person name="Hattori M."/>
            <person name="Ohkuma M."/>
        </authorList>
    </citation>
    <scope>NUCLEOTIDE SEQUENCE [LARGE SCALE GENOMIC DNA]</scope>
    <source>
        <strain evidence="2 3">JCM 21142</strain>
    </source>
</reference>
<dbReference type="OrthoDB" id="197461at2"/>
<name>W7YKG6_9BACT</name>
<dbReference type="eggNOG" id="COG3205">
    <property type="taxonomic scope" value="Bacteria"/>
</dbReference>
<dbReference type="Proteomes" id="UP000019402">
    <property type="component" value="Unassembled WGS sequence"/>
</dbReference>
<organism evidence="2 3">
    <name type="scientific">Saccharicrinis fermentans DSM 9555 = JCM 21142</name>
    <dbReference type="NCBI Taxonomy" id="869213"/>
    <lineage>
        <taxon>Bacteria</taxon>
        <taxon>Pseudomonadati</taxon>
        <taxon>Bacteroidota</taxon>
        <taxon>Bacteroidia</taxon>
        <taxon>Marinilabiliales</taxon>
        <taxon>Marinilabiliaceae</taxon>
        <taxon>Saccharicrinis</taxon>
    </lineage>
</organism>